<dbReference type="Proteomes" id="UP000472275">
    <property type="component" value="Unassembled WGS sequence"/>
</dbReference>
<dbReference type="InParanoid" id="A0A663FLI6"/>
<organism evidence="1 2">
    <name type="scientific">Aquila chrysaetos chrysaetos</name>
    <dbReference type="NCBI Taxonomy" id="223781"/>
    <lineage>
        <taxon>Eukaryota</taxon>
        <taxon>Metazoa</taxon>
        <taxon>Chordata</taxon>
        <taxon>Craniata</taxon>
        <taxon>Vertebrata</taxon>
        <taxon>Euteleostomi</taxon>
        <taxon>Archelosauria</taxon>
        <taxon>Archosauria</taxon>
        <taxon>Dinosauria</taxon>
        <taxon>Saurischia</taxon>
        <taxon>Theropoda</taxon>
        <taxon>Coelurosauria</taxon>
        <taxon>Aves</taxon>
        <taxon>Neognathae</taxon>
        <taxon>Neoaves</taxon>
        <taxon>Telluraves</taxon>
        <taxon>Accipitrimorphae</taxon>
        <taxon>Accipitriformes</taxon>
        <taxon>Accipitridae</taxon>
        <taxon>Accipitrinae</taxon>
        <taxon>Aquila</taxon>
    </lineage>
</organism>
<sequence length="49" mass="5480">MGLWGWEWGCGTILLQDKQQQLYCVTCQELDSAPSPPPLQPAAPRPEHC</sequence>
<reference evidence="1" key="2">
    <citation type="submission" date="2025-09" db="UniProtKB">
        <authorList>
            <consortium name="Ensembl"/>
        </authorList>
    </citation>
    <scope>IDENTIFICATION</scope>
</reference>
<evidence type="ECO:0000313" key="2">
    <source>
        <dbReference type="Proteomes" id="UP000472275"/>
    </source>
</evidence>
<dbReference type="AlphaFoldDB" id="A0A663FLI6"/>
<reference evidence="1" key="1">
    <citation type="submission" date="2025-08" db="UniProtKB">
        <authorList>
            <consortium name="Ensembl"/>
        </authorList>
    </citation>
    <scope>IDENTIFICATION</scope>
</reference>
<name>A0A663FLI6_AQUCH</name>
<evidence type="ECO:0000313" key="1">
    <source>
        <dbReference type="Ensembl" id="ENSACCP00020024742.1"/>
    </source>
</evidence>
<keyword evidence="2" id="KW-1185">Reference proteome</keyword>
<accession>A0A663FLI6</accession>
<dbReference type="Ensembl" id="ENSACCT00020025855.1">
    <property type="protein sequence ID" value="ENSACCP00020024742.1"/>
    <property type="gene ID" value="ENSACCG00020016956.1"/>
</dbReference>
<protein>
    <submittedName>
        <fullName evidence="1">Uncharacterized protein</fullName>
    </submittedName>
</protein>
<proteinExistence type="predicted"/>